<proteinExistence type="predicted"/>
<dbReference type="EMBL" id="MFYX01000073">
    <property type="protein sequence ID" value="OGK04362.1"/>
    <property type="molecule type" value="Genomic_DNA"/>
</dbReference>
<dbReference type="GO" id="GO:0003677">
    <property type="term" value="F:DNA binding"/>
    <property type="evidence" value="ECO:0007669"/>
    <property type="project" value="InterPro"/>
</dbReference>
<dbReference type="GO" id="GO:0000150">
    <property type="term" value="F:DNA strand exchange activity"/>
    <property type="evidence" value="ECO:0007669"/>
    <property type="project" value="InterPro"/>
</dbReference>
<comment type="caution">
    <text evidence="2">The sequence shown here is derived from an EMBL/GenBank/DDBJ whole genome shotgun (WGS) entry which is preliminary data.</text>
</comment>
<sequence>MYQHFVKYRKNYKGVIISNSNLKEEDVKLLKTMINKGIPQYKIAKMFCVSATQIKRITRGENWSHVEPKIVIKK</sequence>
<name>A0A1F7FCW7_UNCRA</name>
<dbReference type="Proteomes" id="UP000179243">
    <property type="component" value="Unassembled WGS sequence"/>
</dbReference>
<gene>
    <name evidence="2" type="ORF">A2519_18305</name>
</gene>
<evidence type="ECO:0000259" key="1">
    <source>
        <dbReference type="Pfam" id="PF02796"/>
    </source>
</evidence>
<dbReference type="InterPro" id="IPR006120">
    <property type="entry name" value="Resolvase_HTH_dom"/>
</dbReference>
<dbReference type="Pfam" id="PF02796">
    <property type="entry name" value="HTH_7"/>
    <property type="match status" value="1"/>
</dbReference>
<organism evidence="2 3">
    <name type="scientific">Candidatus Raymondbacteria bacterium RIFOXYD12_FULL_49_13</name>
    <dbReference type="NCBI Taxonomy" id="1817890"/>
    <lineage>
        <taxon>Bacteria</taxon>
        <taxon>Raymondiibacteriota</taxon>
    </lineage>
</organism>
<protein>
    <recommendedName>
        <fullName evidence="1">Resolvase HTH domain-containing protein</fullName>
    </recommendedName>
</protein>
<reference evidence="2 3" key="1">
    <citation type="journal article" date="2016" name="Nat. Commun.">
        <title>Thousands of microbial genomes shed light on interconnected biogeochemical processes in an aquifer system.</title>
        <authorList>
            <person name="Anantharaman K."/>
            <person name="Brown C.T."/>
            <person name="Hug L.A."/>
            <person name="Sharon I."/>
            <person name="Castelle C.J."/>
            <person name="Probst A.J."/>
            <person name="Thomas B.C."/>
            <person name="Singh A."/>
            <person name="Wilkins M.J."/>
            <person name="Karaoz U."/>
            <person name="Brodie E.L."/>
            <person name="Williams K.H."/>
            <person name="Hubbard S.S."/>
            <person name="Banfield J.F."/>
        </authorList>
    </citation>
    <scope>NUCLEOTIDE SEQUENCE [LARGE SCALE GENOMIC DNA]</scope>
</reference>
<evidence type="ECO:0000313" key="2">
    <source>
        <dbReference type="EMBL" id="OGK04362.1"/>
    </source>
</evidence>
<accession>A0A1F7FCW7</accession>
<feature type="domain" description="Resolvase HTH" evidence="1">
    <location>
        <begin position="21"/>
        <end position="59"/>
    </location>
</feature>
<dbReference type="AlphaFoldDB" id="A0A1F7FCW7"/>
<evidence type="ECO:0000313" key="3">
    <source>
        <dbReference type="Proteomes" id="UP000179243"/>
    </source>
</evidence>